<feature type="compositionally biased region" description="Polar residues" evidence="1">
    <location>
        <begin position="171"/>
        <end position="181"/>
    </location>
</feature>
<feature type="region of interest" description="Disordered" evidence="1">
    <location>
        <begin position="242"/>
        <end position="400"/>
    </location>
</feature>
<feature type="compositionally biased region" description="Basic and acidic residues" evidence="1">
    <location>
        <begin position="319"/>
        <end position="352"/>
    </location>
</feature>
<dbReference type="EMBL" id="KQ965765">
    <property type="protein sequence ID" value="KXS15009.1"/>
    <property type="molecule type" value="Genomic_DNA"/>
</dbReference>
<protein>
    <submittedName>
        <fullName evidence="2">Uncharacterized protein</fullName>
    </submittedName>
</protein>
<feature type="compositionally biased region" description="Basic and acidic residues" evidence="1">
    <location>
        <begin position="293"/>
        <end position="311"/>
    </location>
</feature>
<feature type="compositionally biased region" description="Basic and acidic residues" evidence="1">
    <location>
        <begin position="242"/>
        <end position="265"/>
    </location>
</feature>
<reference evidence="2 3" key="1">
    <citation type="journal article" date="2015" name="Genome Biol. Evol.">
        <title>Phylogenomic analyses indicate that early fungi evolved digesting cell walls of algal ancestors of land plants.</title>
        <authorList>
            <person name="Chang Y."/>
            <person name="Wang S."/>
            <person name="Sekimoto S."/>
            <person name="Aerts A.L."/>
            <person name="Choi C."/>
            <person name="Clum A."/>
            <person name="LaButti K.M."/>
            <person name="Lindquist E.A."/>
            <person name="Yee Ngan C."/>
            <person name="Ohm R.A."/>
            <person name="Salamov A.A."/>
            <person name="Grigoriev I.V."/>
            <person name="Spatafora J.W."/>
            <person name="Berbee M.L."/>
        </authorList>
    </citation>
    <scope>NUCLEOTIDE SEQUENCE [LARGE SCALE GENOMIC DNA]</scope>
    <source>
        <strain evidence="2 3">JEL478</strain>
    </source>
</reference>
<feature type="region of interest" description="Disordered" evidence="1">
    <location>
        <begin position="171"/>
        <end position="202"/>
    </location>
</feature>
<accession>A0A139AEA4</accession>
<proteinExistence type="predicted"/>
<evidence type="ECO:0000256" key="1">
    <source>
        <dbReference type="SAM" id="MobiDB-lite"/>
    </source>
</evidence>
<feature type="region of interest" description="Disordered" evidence="1">
    <location>
        <begin position="1"/>
        <end position="38"/>
    </location>
</feature>
<dbReference type="Proteomes" id="UP000070544">
    <property type="component" value="Unassembled WGS sequence"/>
</dbReference>
<evidence type="ECO:0000313" key="2">
    <source>
        <dbReference type="EMBL" id="KXS15009.1"/>
    </source>
</evidence>
<feature type="compositionally biased region" description="Polar residues" evidence="1">
    <location>
        <begin position="266"/>
        <end position="284"/>
    </location>
</feature>
<dbReference type="AlphaFoldDB" id="A0A139AEA4"/>
<sequence>MSSAPPLGMASSPSSLPHRSLDKDVPPSGRPSSPEEAVRLTDSEWWDLSMPYYIALSNRGNVVMEGRWDTFKMLHMNHNPEYDEESANSLSGEDAWVGEEEAKAAPCLLDTTHAKVLATATLEGSKANVNCLISLGSKDGIHMSSYWPAAPPVILYHCGLMQGHHEHNFNPSISWPPQENSLAHRPQGQPHVTQQKSRLSKTETRFPWDPMLSQYRSSLPLAAHSQSPLASLDSHYDTDCCPAKKDWDRGRNRDSADDHDRHCQDRNQSVSDRGVNHDSSQGNVHGSGGVTQEYDRADQHSDYGKERQDYHRRYRKNERRQDDRGRDSRDGRVSDWDQVQDGDKNHDPDHHNNPHNRRSATCDRRDGGPNRDSNCHVGFLSLPTFPDQDMAAPPQILAPK</sequence>
<evidence type="ECO:0000313" key="3">
    <source>
        <dbReference type="Proteomes" id="UP000070544"/>
    </source>
</evidence>
<name>A0A139AEA4_GONPJ</name>
<keyword evidence="3" id="KW-1185">Reference proteome</keyword>
<feature type="compositionally biased region" description="Basic and acidic residues" evidence="1">
    <location>
        <begin position="360"/>
        <end position="369"/>
    </location>
</feature>
<organism evidence="2 3">
    <name type="scientific">Gonapodya prolifera (strain JEL478)</name>
    <name type="common">Monoblepharis prolifera</name>
    <dbReference type="NCBI Taxonomy" id="1344416"/>
    <lineage>
        <taxon>Eukaryota</taxon>
        <taxon>Fungi</taxon>
        <taxon>Fungi incertae sedis</taxon>
        <taxon>Chytridiomycota</taxon>
        <taxon>Chytridiomycota incertae sedis</taxon>
        <taxon>Monoblepharidomycetes</taxon>
        <taxon>Monoblepharidales</taxon>
        <taxon>Gonapodyaceae</taxon>
        <taxon>Gonapodya</taxon>
    </lineage>
</organism>
<gene>
    <name evidence="2" type="ORF">M427DRAFT_44738</name>
</gene>